<dbReference type="Pfam" id="PF07155">
    <property type="entry name" value="ECF-ribofla_trS"/>
    <property type="match status" value="1"/>
</dbReference>
<dbReference type="Proteomes" id="UP000429958">
    <property type="component" value="Unassembled WGS sequence"/>
</dbReference>
<dbReference type="PANTHER" id="PTHR37815:SF3">
    <property type="entry name" value="UPF0397 PROTEIN SPR0429"/>
    <property type="match status" value="1"/>
</dbReference>
<proteinExistence type="inferred from homology"/>
<evidence type="ECO:0000256" key="2">
    <source>
        <dbReference type="ARBA" id="ARBA00022692"/>
    </source>
</evidence>
<keyword evidence="3 5" id="KW-1133">Transmembrane helix</keyword>
<evidence type="ECO:0000256" key="3">
    <source>
        <dbReference type="ARBA" id="ARBA00022989"/>
    </source>
</evidence>
<dbReference type="EMBL" id="VUMD01000006">
    <property type="protein sequence ID" value="MSS36686.1"/>
    <property type="molecule type" value="Genomic_DNA"/>
</dbReference>
<feature type="transmembrane region" description="Helical" evidence="5">
    <location>
        <begin position="78"/>
        <end position="98"/>
    </location>
</feature>
<gene>
    <name evidence="6" type="ORF">FYJ39_08905</name>
</gene>
<organism evidence="6 7">
    <name type="scientific">Clostridium porci</name>
    <dbReference type="NCBI Taxonomy" id="2605778"/>
    <lineage>
        <taxon>Bacteria</taxon>
        <taxon>Bacillati</taxon>
        <taxon>Bacillota</taxon>
        <taxon>Clostridia</taxon>
        <taxon>Eubacteriales</taxon>
        <taxon>Clostridiaceae</taxon>
        <taxon>Clostridium</taxon>
    </lineage>
</organism>
<keyword evidence="7" id="KW-1185">Reference proteome</keyword>
<keyword evidence="2 5" id="KW-0812">Transmembrane</keyword>
<feature type="transmembrane region" description="Helical" evidence="5">
    <location>
        <begin position="147"/>
        <end position="173"/>
    </location>
</feature>
<evidence type="ECO:0000256" key="1">
    <source>
        <dbReference type="ARBA" id="ARBA00022475"/>
    </source>
</evidence>
<keyword evidence="1 5" id="KW-1003">Cell membrane</keyword>
<feature type="transmembrane region" description="Helical" evidence="5">
    <location>
        <begin position="118"/>
        <end position="141"/>
    </location>
</feature>
<dbReference type="InterPro" id="IPR009825">
    <property type="entry name" value="ECF_substrate-spec-like"/>
</dbReference>
<feature type="transmembrane region" description="Helical" evidence="5">
    <location>
        <begin position="12"/>
        <end position="32"/>
    </location>
</feature>
<comment type="caution">
    <text evidence="6">The sequence shown here is derived from an EMBL/GenBank/DDBJ whole genome shotgun (WGS) entry which is preliminary data.</text>
</comment>
<feature type="transmembrane region" description="Helical" evidence="5">
    <location>
        <begin position="44"/>
        <end position="66"/>
    </location>
</feature>
<dbReference type="GO" id="GO:0005886">
    <property type="term" value="C:plasma membrane"/>
    <property type="evidence" value="ECO:0007669"/>
    <property type="project" value="UniProtKB-SubCell"/>
</dbReference>
<reference evidence="6 7" key="1">
    <citation type="submission" date="2019-08" db="EMBL/GenBank/DDBJ databases">
        <title>In-depth cultivation of the pig gut microbiome towards novel bacterial diversity and tailored functional studies.</title>
        <authorList>
            <person name="Wylensek D."/>
            <person name="Hitch T.C.A."/>
            <person name="Clavel T."/>
        </authorList>
    </citation>
    <scope>NUCLEOTIDE SEQUENCE [LARGE SCALE GENOMIC DNA]</scope>
    <source>
        <strain evidence="6 7">WCA-389-WT-23D1</strain>
    </source>
</reference>
<dbReference type="InterPro" id="IPR022914">
    <property type="entry name" value="UPF0397"/>
</dbReference>
<dbReference type="PANTHER" id="PTHR37815">
    <property type="entry name" value="UPF0397 PROTEIN BC_2624-RELATED"/>
    <property type="match status" value="1"/>
</dbReference>
<dbReference type="Gene3D" id="1.10.1760.20">
    <property type="match status" value="1"/>
</dbReference>
<evidence type="ECO:0000256" key="5">
    <source>
        <dbReference type="HAMAP-Rule" id="MF_01572"/>
    </source>
</evidence>
<protein>
    <recommendedName>
        <fullName evidence="5">UPF0397 protein FYJ39_08905</fullName>
    </recommendedName>
</protein>
<dbReference type="AlphaFoldDB" id="A0A7X2TD86"/>
<evidence type="ECO:0000256" key="4">
    <source>
        <dbReference type="ARBA" id="ARBA00023136"/>
    </source>
</evidence>
<comment type="subcellular location">
    <subcellularLocation>
        <location evidence="5">Cell membrane</location>
        <topology evidence="5">Multi-pass membrane protein</topology>
    </subcellularLocation>
</comment>
<evidence type="ECO:0000313" key="7">
    <source>
        <dbReference type="Proteomes" id="UP000429958"/>
    </source>
</evidence>
<evidence type="ECO:0000313" key="6">
    <source>
        <dbReference type="EMBL" id="MSS36686.1"/>
    </source>
</evidence>
<name>A0A7X2TD86_9CLOT</name>
<dbReference type="HAMAP" id="MF_01572">
    <property type="entry name" value="UPF0397"/>
    <property type="match status" value="1"/>
</dbReference>
<keyword evidence="4 5" id="KW-0472">Membrane</keyword>
<dbReference type="RefSeq" id="WP_154472128.1">
    <property type="nucleotide sequence ID" value="NZ_DBEWUL010000002.1"/>
</dbReference>
<comment type="similarity">
    <text evidence="5">Belongs to the UPF0397 family.</text>
</comment>
<accession>A0A7X2TD86</accession>
<sequence>MTKKMFEFKTKTIVATGLGAALFTLLFMYVKIPTGIPSTDIQTAYGIGAFFASLFGPVAGGLIALIGHALSDSIQYGAAWWSWVIASGVSCFVTGLIYPKLHVEEGEFGKKDILRFNLYQVAANMIAWIGIAPVLDIVIYAEPPELVFTQGIVSAISNSISAGVIGSLLLAVYSKTRSKKGSLKKEG</sequence>
<dbReference type="NCBIfam" id="NF010182">
    <property type="entry name" value="PRK13661.1"/>
    <property type="match status" value="1"/>
</dbReference>